<keyword evidence="3" id="KW-1185">Reference proteome</keyword>
<feature type="compositionally biased region" description="Low complexity" evidence="1">
    <location>
        <begin position="324"/>
        <end position="341"/>
    </location>
</feature>
<gene>
    <name evidence="2" type="ORF">SISNIDRAFT_488653</name>
</gene>
<feature type="compositionally biased region" description="Gly residues" evidence="1">
    <location>
        <begin position="364"/>
        <end position="376"/>
    </location>
</feature>
<feature type="region of interest" description="Disordered" evidence="1">
    <location>
        <begin position="113"/>
        <end position="142"/>
    </location>
</feature>
<proteinExistence type="predicted"/>
<evidence type="ECO:0000313" key="2">
    <source>
        <dbReference type="EMBL" id="KZS90119.1"/>
    </source>
</evidence>
<feature type="region of interest" description="Disordered" evidence="1">
    <location>
        <begin position="357"/>
        <end position="385"/>
    </location>
</feature>
<feature type="region of interest" description="Disordered" evidence="1">
    <location>
        <begin position="287"/>
        <end position="345"/>
    </location>
</feature>
<feature type="compositionally biased region" description="Low complexity" evidence="1">
    <location>
        <begin position="123"/>
        <end position="133"/>
    </location>
</feature>
<dbReference type="AlphaFoldDB" id="A0A164QZW0"/>
<dbReference type="Proteomes" id="UP000076722">
    <property type="component" value="Unassembled WGS sequence"/>
</dbReference>
<feature type="compositionally biased region" description="Polar residues" evidence="1">
    <location>
        <begin position="38"/>
        <end position="57"/>
    </location>
</feature>
<protein>
    <submittedName>
        <fullName evidence="2">Uncharacterized protein</fullName>
    </submittedName>
</protein>
<name>A0A164QZW0_9AGAM</name>
<reference evidence="2 3" key="1">
    <citation type="journal article" date="2016" name="Mol. Biol. Evol.">
        <title>Comparative Genomics of Early-Diverging Mushroom-Forming Fungi Provides Insights into the Origins of Lignocellulose Decay Capabilities.</title>
        <authorList>
            <person name="Nagy L.G."/>
            <person name="Riley R."/>
            <person name="Tritt A."/>
            <person name="Adam C."/>
            <person name="Daum C."/>
            <person name="Floudas D."/>
            <person name="Sun H."/>
            <person name="Yadav J.S."/>
            <person name="Pangilinan J."/>
            <person name="Larsson K.H."/>
            <person name="Matsuura K."/>
            <person name="Barry K."/>
            <person name="Labutti K."/>
            <person name="Kuo R."/>
            <person name="Ohm R.A."/>
            <person name="Bhattacharya S.S."/>
            <person name="Shirouzu T."/>
            <person name="Yoshinaga Y."/>
            <person name="Martin F.M."/>
            <person name="Grigoriev I.V."/>
            <person name="Hibbett D.S."/>
        </authorList>
    </citation>
    <scope>NUCLEOTIDE SEQUENCE [LARGE SCALE GENOMIC DNA]</scope>
    <source>
        <strain evidence="2 3">HHB9708</strain>
    </source>
</reference>
<evidence type="ECO:0000256" key="1">
    <source>
        <dbReference type="SAM" id="MobiDB-lite"/>
    </source>
</evidence>
<evidence type="ECO:0000313" key="3">
    <source>
        <dbReference type="Proteomes" id="UP000076722"/>
    </source>
</evidence>
<sequence length="488" mass="51957">MANASTPLGSPVKPFTSRKKGPRTVLAEIPQDADLGSESDSQSPSVLTDEYIQSASDVSDEENRHIIPSGSGKRKVKTRQLVAPKLQEAEDSSEEPDPWDVALEKLTKSAEAKAEVNRGLTQSSKSGKAASKSGTRKGKKAAQDLPLRSISLLLYKEGTEAPVMSSKYQKRLAALGLKVTCNADGSPLTYNTAWTEEEMLQKIESYFPRALKFADLMIKRGASGPVEAFLVPLLLEGIYVLDVPDDVEFDGEYASQQLAPQKNRARMACRSAVDLDIEEYAAWFAAQSNTPPSPASGPSTNKRKDSANAEDLDVDRPKKVARKASSATSPHASGSSSSTSGKRQGKILVRDSDEELGAASGIGSSKGSGKGSSGQGRGKRKAVGTEVKKLVMEAVHRPARQPPRPRLRSSTRTAVAATNNAGIINPAPVAPTATHLPQPALVPVPAPAPAPAPIHIPDDRMLVARNEDDIPAHHLGWDMAETSINPFA</sequence>
<organism evidence="2 3">
    <name type="scientific">Sistotremastrum niveocremeum HHB9708</name>
    <dbReference type="NCBI Taxonomy" id="1314777"/>
    <lineage>
        <taxon>Eukaryota</taxon>
        <taxon>Fungi</taxon>
        <taxon>Dikarya</taxon>
        <taxon>Basidiomycota</taxon>
        <taxon>Agaricomycotina</taxon>
        <taxon>Agaricomycetes</taxon>
        <taxon>Sistotremastrales</taxon>
        <taxon>Sistotremastraceae</taxon>
        <taxon>Sertulicium</taxon>
        <taxon>Sertulicium niveocremeum</taxon>
    </lineage>
</organism>
<dbReference type="EMBL" id="KV419423">
    <property type="protein sequence ID" value="KZS90119.1"/>
    <property type="molecule type" value="Genomic_DNA"/>
</dbReference>
<feature type="compositionally biased region" description="Polar residues" evidence="1">
    <location>
        <begin position="287"/>
        <end position="300"/>
    </location>
</feature>
<accession>A0A164QZW0</accession>
<feature type="region of interest" description="Disordered" evidence="1">
    <location>
        <begin position="1"/>
        <end position="98"/>
    </location>
</feature>
<feature type="compositionally biased region" description="Acidic residues" evidence="1">
    <location>
        <begin position="89"/>
        <end position="98"/>
    </location>
</feature>